<dbReference type="AlphaFoldDB" id="A0AAC8ZPN3"/>
<proteinExistence type="predicted"/>
<sequence>MHYVINKLKSQIEKQKATLLDDEESLSIESLLSSDKFQSIINNCRSFRSRFYTPFVTLILFIRQVLSPDKSCKNRKRRYLGRYFAHPMMQNRRAKRDDYKPSAVRVTQRYVP</sequence>
<evidence type="ECO:0000313" key="2">
    <source>
        <dbReference type="Proteomes" id="UP000029558"/>
    </source>
</evidence>
<evidence type="ECO:0000313" key="1">
    <source>
        <dbReference type="EMBL" id="ALB23489.1"/>
    </source>
</evidence>
<protein>
    <submittedName>
        <fullName evidence="1">Transposase</fullName>
    </submittedName>
</protein>
<name>A0AAC8ZPN3_PISSA</name>
<dbReference type="RefSeq" id="WP_036773260.1">
    <property type="nucleotide sequence ID" value="NZ_CP012508.1"/>
</dbReference>
<reference evidence="1 2" key="1">
    <citation type="journal article" date="2014" name="Genome Announc.">
        <title>Comparative Genome Analysis of Two Isolates of the Fish Pathogen Piscirickettsia salmonis from Different Hosts Reveals Major Differences in Virulence-Associated Secretion Systems.</title>
        <authorList>
            <person name="Bohle H."/>
            <person name="Henriquez P."/>
            <person name="Grothusen H."/>
            <person name="Navas E."/>
            <person name="Sandoval A."/>
            <person name="Bustamante F."/>
            <person name="Bustos P."/>
            <person name="Mancilla M."/>
        </authorList>
    </citation>
    <scope>NUCLEOTIDE SEQUENCE [LARGE SCALE GENOMIC DNA]</scope>
    <source>
        <strain evidence="2">B1-32597</strain>
    </source>
</reference>
<dbReference type="EMBL" id="CP012508">
    <property type="protein sequence ID" value="ALB23489.1"/>
    <property type="molecule type" value="Genomic_DNA"/>
</dbReference>
<gene>
    <name evidence="1" type="ORF">KU39_2311</name>
</gene>
<dbReference type="Proteomes" id="UP000029558">
    <property type="component" value="Chromosome"/>
</dbReference>
<organism evidence="1 2">
    <name type="scientific">Piscirickettsia salmonis</name>
    <dbReference type="NCBI Taxonomy" id="1238"/>
    <lineage>
        <taxon>Bacteria</taxon>
        <taxon>Pseudomonadati</taxon>
        <taxon>Pseudomonadota</taxon>
        <taxon>Gammaproteobacteria</taxon>
        <taxon>Thiotrichales</taxon>
        <taxon>Piscirickettsiaceae</taxon>
        <taxon>Piscirickettsia</taxon>
    </lineage>
</organism>
<accession>A0AAC8ZPN3</accession>